<dbReference type="GO" id="GO:0005829">
    <property type="term" value="C:cytosol"/>
    <property type="evidence" value="ECO:0007669"/>
    <property type="project" value="TreeGrafter"/>
</dbReference>
<proteinExistence type="inferred from homology"/>
<evidence type="ECO:0000256" key="1">
    <source>
        <dbReference type="ARBA" id="ARBA00022490"/>
    </source>
</evidence>
<evidence type="ECO:0000256" key="4">
    <source>
        <dbReference type="ARBA" id="ARBA00022801"/>
    </source>
</evidence>
<accession>A0A1W1CTY0</accession>
<dbReference type="CDD" id="cd16964">
    <property type="entry name" value="YqgF"/>
    <property type="match status" value="1"/>
</dbReference>
<evidence type="ECO:0000256" key="2">
    <source>
        <dbReference type="ARBA" id="ARBA00022517"/>
    </source>
</evidence>
<dbReference type="NCBIfam" id="TIGR00250">
    <property type="entry name" value="RNAse_H_YqgF"/>
    <property type="match status" value="1"/>
</dbReference>
<reference evidence="6" key="1">
    <citation type="submission" date="2016-10" db="EMBL/GenBank/DDBJ databases">
        <authorList>
            <person name="de Groot N.N."/>
        </authorList>
    </citation>
    <scope>NUCLEOTIDE SEQUENCE</scope>
</reference>
<name>A0A1W1CTY0_9ZZZZ</name>
<keyword evidence="3" id="KW-0540">Nuclease</keyword>
<evidence type="ECO:0000259" key="5">
    <source>
        <dbReference type="SMART" id="SM00732"/>
    </source>
</evidence>
<dbReference type="InterPro" id="IPR037027">
    <property type="entry name" value="YqgF/RNaseH-like_dom_sf"/>
</dbReference>
<dbReference type="InterPro" id="IPR006641">
    <property type="entry name" value="YqgF/RNaseH-like_dom"/>
</dbReference>
<dbReference type="PANTHER" id="PTHR33317">
    <property type="entry name" value="POLYNUCLEOTIDYL TRANSFERASE, RIBONUCLEASE H-LIKE SUPERFAMILY PROTEIN"/>
    <property type="match status" value="1"/>
</dbReference>
<dbReference type="Pfam" id="PF03652">
    <property type="entry name" value="RuvX"/>
    <property type="match status" value="1"/>
</dbReference>
<gene>
    <name evidence="6" type="ORF">MNB_SM-4-797</name>
</gene>
<keyword evidence="2" id="KW-0690">Ribosome biogenesis</keyword>
<dbReference type="PANTHER" id="PTHR33317:SF4">
    <property type="entry name" value="POLYNUCLEOTIDYL TRANSFERASE, RIBONUCLEASE H-LIKE SUPERFAMILY PROTEIN"/>
    <property type="match status" value="1"/>
</dbReference>
<dbReference type="GO" id="GO:0016787">
    <property type="term" value="F:hydrolase activity"/>
    <property type="evidence" value="ECO:0007669"/>
    <property type="project" value="UniProtKB-KW"/>
</dbReference>
<dbReference type="Gene3D" id="3.30.420.140">
    <property type="entry name" value="YqgF/RNase H-like domain"/>
    <property type="match status" value="1"/>
</dbReference>
<dbReference type="GO" id="GO:0000967">
    <property type="term" value="P:rRNA 5'-end processing"/>
    <property type="evidence" value="ECO:0007669"/>
    <property type="project" value="TreeGrafter"/>
</dbReference>
<dbReference type="InterPro" id="IPR012337">
    <property type="entry name" value="RNaseH-like_sf"/>
</dbReference>
<dbReference type="InterPro" id="IPR005227">
    <property type="entry name" value="YqgF"/>
</dbReference>
<dbReference type="GO" id="GO:0004518">
    <property type="term" value="F:nuclease activity"/>
    <property type="evidence" value="ECO:0007669"/>
    <property type="project" value="UniProtKB-KW"/>
</dbReference>
<dbReference type="EMBL" id="FPHF01000113">
    <property type="protein sequence ID" value="SFV69183.1"/>
    <property type="molecule type" value="Genomic_DNA"/>
</dbReference>
<dbReference type="NCBIfam" id="NF001026">
    <property type="entry name" value="PRK00109.2-2"/>
    <property type="match status" value="1"/>
</dbReference>
<feature type="domain" description="YqgF/RNase H-like" evidence="5">
    <location>
        <begin position="1"/>
        <end position="97"/>
    </location>
</feature>
<organism evidence="6">
    <name type="scientific">hydrothermal vent metagenome</name>
    <dbReference type="NCBI Taxonomy" id="652676"/>
    <lineage>
        <taxon>unclassified sequences</taxon>
        <taxon>metagenomes</taxon>
        <taxon>ecological metagenomes</taxon>
    </lineage>
</organism>
<evidence type="ECO:0000313" key="6">
    <source>
        <dbReference type="EMBL" id="SFV69183.1"/>
    </source>
</evidence>
<dbReference type="SUPFAM" id="SSF53098">
    <property type="entry name" value="Ribonuclease H-like"/>
    <property type="match status" value="1"/>
</dbReference>
<protein>
    <submittedName>
        <fullName evidence="6">Putative Holliday junction resolvase YqgF</fullName>
    </submittedName>
</protein>
<sequence>MKYIAIDLGLKRIGLAYSAHKDLVTPLPAIIRKNRNQASDEVKKAIAEWEIETVVIGIPLGGSSEDEMRRRIEHFMNLVDFKGEVIFQDEAGSSLEAENLMKGEIKYIRDGRIDSISAMIILQRYLYKLKQKK</sequence>
<keyword evidence="1" id="KW-0963">Cytoplasm</keyword>
<dbReference type="HAMAP" id="MF_00651">
    <property type="entry name" value="Nuclease_YqgF"/>
    <property type="match status" value="1"/>
</dbReference>
<keyword evidence="4" id="KW-0378">Hydrolase</keyword>
<dbReference type="AlphaFoldDB" id="A0A1W1CTY0"/>
<dbReference type="SMART" id="SM00732">
    <property type="entry name" value="YqgFc"/>
    <property type="match status" value="1"/>
</dbReference>
<evidence type="ECO:0000256" key="3">
    <source>
        <dbReference type="ARBA" id="ARBA00022722"/>
    </source>
</evidence>